<dbReference type="EMBL" id="JAEKNN010000046">
    <property type="protein sequence ID" value="MBJ7609555.1"/>
    <property type="molecule type" value="Genomic_DNA"/>
</dbReference>
<dbReference type="InterPro" id="IPR050469">
    <property type="entry name" value="Diguanylate_Cyclase"/>
</dbReference>
<sequence length="266" mass="27978">MQQRGKNPQAPAARSESTADADKLSREALAAVLPELSDATADLVGWVGDSARSRKPLSPARARKVLGAALGIAEPGLARVRDADVAVAVNRLRALVDQCTHLAGQVTVDELTGALRRGAGLAALQREIDRNRRTPGKGLVVIFIDVDGLKAVNDRHGHAAGDERLRETVAALRDRLRSYDLIVRYGGDEFLCVLTDSGTSEAQVTAASLREQVHERTGGTISVGITELTAGDTVGGLVDRADVALYAGRRDRITSAPAAASSAALH</sequence>
<dbReference type="PANTHER" id="PTHR45138">
    <property type="entry name" value="REGULATORY COMPONENTS OF SENSORY TRANSDUCTION SYSTEM"/>
    <property type="match status" value="1"/>
</dbReference>
<evidence type="ECO:0000313" key="4">
    <source>
        <dbReference type="Proteomes" id="UP000614410"/>
    </source>
</evidence>
<dbReference type="GO" id="GO:0052621">
    <property type="term" value="F:diguanylate cyclase activity"/>
    <property type="evidence" value="ECO:0007669"/>
    <property type="project" value="TreeGrafter"/>
</dbReference>
<gene>
    <name evidence="3" type="ORF">JF887_09040</name>
</gene>
<dbReference type="SMART" id="SM00267">
    <property type="entry name" value="GGDEF"/>
    <property type="match status" value="1"/>
</dbReference>
<dbReference type="Pfam" id="PF00990">
    <property type="entry name" value="GGDEF"/>
    <property type="match status" value="1"/>
</dbReference>
<dbReference type="SUPFAM" id="SSF55073">
    <property type="entry name" value="Nucleotide cyclase"/>
    <property type="match status" value="1"/>
</dbReference>
<evidence type="ECO:0000313" key="3">
    <source>
        <dbReference type="EMBL" id="MBJ7609555.1"/>
    </source>
</evidence>
<evidence type="ECO:0000256" key="1">
    <source>
        <dbReference type="SAM" id="MobiDB-lite"/>
    </source>
</evidence>
<protein>
    <submittedName>
        <fullName evidence="3">GGDEF domain-containing protein</fullName>
    </submittedName>
</protein>
<evidence type="ECO:0000259" key="2">
    <source>
        <dbReference type="PROSITE" id="PS50887"/>
    </source>
</evidence>
<accession>A0A934KPM0</accession>
<dbReference type="CDD" id="cd01949">
    <property type="entry name" value="GGDEF"/>
    <property type="match status" value="1"/>
</dbReference>
<dbReference type="InterPro" id="IPR029787">
    <property type="entry name" value="Nucleotide_cyclase"/>
</dbReference>
<dbReference type="AlphaFoldDB" id="A0A934KPM0"/>
<dbReference type="InterPro" id="IPR000160">
    <property type="entry name" value="GGDEF_dom"/>
</dbReference>
<dbReference type="InterPro" id="IPR043128">
    <property type="entry name" value="Rev_trsase/Diguanyl_cyclase"/>
</dbReference>
<comment type="caution">
    <text evidence="3">The sequence shown here is derived from an EMBL/GenBank/DDBJ whole genome shotgun (WGS) entry which is preliminary data.</text>
</comment>
<organism evidence="3 4">
    <name type="scientific">Candidatus Amunia macphersoniae</name>
    <dbReference type="NCBI Taxonomy" id="3127014"/>
    <lineage>
        <taxon>Bacteria</taxon>
        <taxon>Bacillati</taxon>
        <taxon>Candidatus Dormiibacterota</taxon>
        <taxon>Candidatus Dormibacteria</taxon>
        <taxon>Candidatus Aeolococcales</taxon>
        <taxon>Candidatus Aeolococcaceae</taxon>
        <taxon>Candidatus Amunia</taxon>
    </lineage>
</organism>
<dbReference type="Gene3D" id="3.30.70.270">
    <property type="match status" value="1"/>
</dbReference>
<feature type="region of interest" description="Disordered" evidence="1">
    <location>
        <begin position="1"/>
        <end position="22"/>
    </location>
</feature>
<proteinExistence type="predicted"/>
<reference evidence="3 4" key="1">
    <citation type="submission" date="2020-10" db="EMBL/GenBank/DDBJ databases">
        <title>Ca. Dormibacterota MAGs.</title>
        <authorList>
            <person name="Montgomery K."/>
        </authorList>
    </citation>
    <scope>NUCLEOTIDE SEQUENCE [LARGE SCALE GENOMIC DNA]</scope>
    <source>
        <strain evidence="3">Mitchell_Peninsula_5</strain>
    </source>
</reference>
<feature type="domain" description="GGDEF" evidence="2">
    <location>
        <begin position="137"/>
        <end position="258"/>
    </location>
</feature>
<dbReference type="PANTHER" id="PTHR45138:SF9">
    <property type="entry name" value="DIGUANYLATE CYCLASE DGCM-RELATED"/>
    <property type="match status" value="1"/>
</dbReference>
<dbReference type="PROSITE" id="PS50887">
    <property type="entry name" value="GGDEF"/>
    <property type="match status" value="1"/>
</dbReference>
<dbReference type="Proteomes" id="UP000614410">
    <property type="component" value="Unassembled WGS sequence"/>
</dbReference>
<name>A0A934KPM0_9BACT</name>
<dbReference type="NCBIfam" id="TIGR00254">
    <property type="entry name" value="GGDEF"/>
    <property type="match status" value="1"/>
</dbReference>